<dbReference type="PANTHER" id="PTHR13748">
    <property type="entry name" value="COBW-RELATED"/>
    <property type="match status" value="1"/>
</dbReference>
<accession>A0A1Q8QXH6</accession>
<dbReference type="Proteomes" id="UP000186102">
    <property type="component" value="Unassembled WGS sequence"/>
</dbReference>
<dbReference type="Gene3D" id="3.40.50.300">
    <property type="entry name" value="P-loop containing nucleotide triphosphate hydrolases"/>
    <property type="match status" value="1"/>
</dbReference>
<dbReference type="STRING" id="1888891.DSOL_2131"/>
<gene>
    <name evidence="3" type="ORF">DSOL_2131</name>
</gene>
<evidence type="ECO:0000313" key="4">
    <source>
        <dbReference type="Proteomes" id="UP000186102"/>
    </source>
</evidence>
<keyword evidence="4" id="KW-1185">Reference proteome</keyword>
<dbReference type="GO" id="GO:0005737">
    <property type="term" value="C:cytoplasm"/>
    <property type="evidence" value="ECO:0007669"/>
    <property type="project" value="TreeGrafter"/>
</dbReference>
<dbReference type="AlphaFoldDB" id="A0A1Q8QXH6"/>
<evidence type="ECO:0000259" key="1">
    <source>
        <dbReference type="Pfam" id="PF02492"/>
    </source>
</evidence>
<proteinExistence type="predicted"/>
<dbReference type="InterPro" id="IPR011629">
    <property type="entry name" value="CobW-like_C"/>
</dbReference>
<dbReference type="SUPFAM" id="SSF52540">
    <property type="entry name" value="P-loop containing nucleoside triphosphate hydrolases"/>
    <property type="match status" value="1"/>
</dbReference>
<dbReference type="Pfam" id="PF07683">
    <property type="entry name" value="CobW_C"/>
    <property type="match status" value="1"/>
</dbReference>
<dbReference type="InterPro" id="IPR027417">
    <property type="entry name" value="P-loop_NTPase"/>
</dbReference>
<name>A0A1Q8QXH6_9FIRM</name>
<comment type="caution">
    <text evidence="3">The sequence shown here is derived from an EMBL/GenBank/DDBJ whole genome shotgun (WGS) entry which is preliminary data.</text>
</comment>
<feature type="domain" description="CobW/HypB/UreG nucleotide-binding" evidence="1">
    <location>
        <begin position="4"/>
        <end position="178"/>
    </location>
</feature>
<dbReference type="RefSeq" id="WP_075364766.1">
    <property type="nucleotide sequence ID" value="NZ_MLBF01000012.1"/>
</dbReference>
<dbReference type="InterPro" id="IPR003495">
    <property type="entry name" value="CobW/HypB/UreG_nucleotide-bd"/>
</dbReference>
<dbReference type="EMBL" id="MLBF01000012">
    <property type="protein sequence ID" value="OLN32038.1"/>
    <property type="molecule type" value="Genomic_DNA"/>
</dbReference>
<dbReference type="PANTHER" id="PTHR13748:SF62">
    <property type="entry name" value="COBW DOMAIN-CONTAINING PROTEIN"/>
    <property type="match status" value="1"/>
</dbReference>
<protein>
    <submittedName>
        <fullName evidence="3">Putative metal chaperone, involved in Zn homeostasis, GTPase of COG0523 family</fullName>
    </submittedName>
</protein>
<sequence>MIKVDVISGFLGSGKTTLVKKLLQIHQKEKVVLIENEFGDIGIDGELIEREGFEVFEISSGCICCIMQKDFVQMLVRIIKEFHPQRIIIEPTGISILSEIIDILRKPDFASLLQINSLVTVVDGVNYLQQCEVFGEFFEDQITNASVLTLSKSQHIDSETISRIITSLREFNQDGEIISKPWDSLGSSEFENLLDGQGYMDLSDILHTDYKPCSENEFEALAIKPSRAYSQEELEQILAHLNQPRYGQVLRGKGFLKSPQGYWDFSYTNGLFTVSKSHFKASGKLCLIGKSLREKEIKELFKVKSGGVFSWLKF</sequence>
<feature type="domain" description="CobW C-terminal" evidence="2">
    <location>
        <begin position="219"/>
        <end position="302"/>
    </location>
</feature>
<organism evidence="3 4">
    <name type="scientific">Desulfosporosinus metallidurans</name>
    <dbReference type="NCBI Taxonomy" id="1888891"/>
    <lineage>
        <taxon>Bacteria</taxon>
        <taxon>Bacillati</taxon>
        <taxon>Bacillota</taxon>
        <taxon>Clostridia</taxon>
        <taxon>Eubacteriales</taxon>
        <taxon>Desulfitobacteriaceae</taxon>
        <taxon>Desulfosporosinus</taxon>
    </lineage>
</organism>
<dbReference type="OrthoDB" id="9808822at2"/>
<dbReference type="SUPFAM" id="SSF90002">
    <property type="entry name" value="Hypothetical protein YjiA, C-terminal domain"/>
    <property type="match status" value="1"/>
</dbReference>
<evidence type="ECO:0000313" key="3">
    <source>
        <dbReference type="EMBL" id="OLN32038.1"/>
    </source>
</evidence>
<reference evidence="3 4" key="1">
    <citation type="submission" date="2016-09" db="EMBL/GenBank/DDBJ databases">
        <title>Complete genome of Desulfosporosinus sp. OL.</title>
        <authorList>
            <person name="Mardanov A."/>
            <person name="Beletsky A."/>
            <person name="Panova A."/>
            <person name="Karnachuk O."/>
            <person name="Ravin N."/>
        </authorList>
    </citation>
    <scope>NUCLEOTIDE SEQUENCE [LARGE SCALE GENOMIC DNA]</scope>
    <source>
        <strain evidence="3 4">OL</strain>
    </source>
</reference>
<dbReference type="Pfam" id="PF02492">
    <property type="entry name" value="cobW"/>
    <property type="match status" value="1"/>
</dbReference>
<evidence type="ECO:0000259" key="2">
    <source>
        <dbReference type="Pfam" id="PF07683"/>
    </source>
</evidence>
<dbReference type="CDD" id="cd03112">
    <property type="entry name" value="CobW-like"/>
    <property type="match status" value="1"/>
</dbReference>
<dbReference type="InterPro" id="IPR051316">
    <property type="entry name" value="Zinc-reg_GTPase_activator"/>
</dbReference>